<dbReference type="InterPro" id="IPR027839">
    <property type="entry name" value="DUF4432"/>
</dbReference>
<dbReference type="Proteomes" id="UP000199220">
    <property type="component" value="Unassembled WGS sequence"/>
</dbReference>
<gene>
    <name evidence="2" type="ORF">SAMN04488554_4200</name>
</gene>
<protein>
    <recommendedName>
        <fullName evidence="4">Galactose mutarotase</fullName>
    </recommendedName>
</protein>
<dbReference type="OrthoDB" id="2528227at2"/>
<evidence type="ECO:0000256" key="1">
    <source>
        <dbReference type="SAM" id="MobiDB-lite"/>
    </source>
</evidence>
<dbReference type="EMBL" id="FNTX01000002">
    <property type="protein sequence ID" value="SEE99349.1"/>
    <property type="molecule type" value="Genomic_DNA"/>
</dbReference>
<dbReference type="GO" id="GO:0003824">
    <property type="term" value="F:catalytic activity"/>
    <property type="evidence" value="ECO:0007669"/>
    <property type="project" value="InterPro"/>
</dbReference>
<evidence type="ECO:0008006" key="4">
    <source>
        <dbReference type="Google" id="ProtNLM"/>
    </source>
</evidence>
<dbReference type="GO" id="GO:0005975">
    <property type="term" value="P:carbohydrate metabolic process"/>
    <property type="evidence" value="ECO:0007669"/>
    <property type="project" value="InterPro"/>
</dbReference>
<sequence>MTEAYVSEVDLGNGWTGLRLSADELEVTILPQQGCDVHSLVDLRTGVDVLWKTPWAMPPIGAGRWNAEDEAEWLERYSGGWQLLCPNGGDASEAPGGLTWGWHGEASRVPWQLADFGVDDEGTAFADLRTRLTRAPLQIERRVAVRGGVLSIDESVTNTSPDPVEIMWSHHPAFGEPLIGPATRIYTSATTITADATDAGADLEPSATAAWPHPQAPAGAEPADFSRIPSTPRATLAYLGEFEESGWYAMVNPEIDLGVALRWDADLFPHAWYWQELRASGGAPWWGEVYVTAIEPASTIPGHGIAHAKAQGANLVKLAGGETRSTRIEATTFAPTGEVRRIGPDGAVEQG</sequence>
<dbReference type="AlphaFoldDB" id="A0A1H5NCJ6"/>
<evidence type="ECO:0000313" key="2">
    <source>
        <dbReference type="EMBL" id="SEE99349.1"/>
    </source>
</evidence>
<evidence type="ECO:0000313" key="3">
    <source>
        <dbReference type="Proteomes" id="UP000199220"/>
    </source>
</evidence>
<dbReference type="SUPFAM" id="SSF74650">
    <property type="entry name" value="Galactose mutarotase-like"/>
    <property type="match status" value="1"/>
</dbReference>
<organism evidence="2 3">
    <name type="scientific">Ruania alba</name>
    <dbReference type="NCBI Taxonomy" id="648782"/>
    <lineage>
        <taxon>Bacteria</taxon>
        <taxon>Bacillati</taxon>
        <taxon>Actinomycetota</taxon>
        <taxon>Actinomycetes</taxon>
        <taxon>Micrococcales</taxon>
        <taxon>Ruaniaceae</taxon>
        <taxon>Ruania</taxon>
    </lineage>
</organism>
<accession>A0A1H5NCJ6</accession>
<proteinExistence type="predicted"/>
<dbReference type="InterPro" id="IPR014718">
    <property type="entry name" value="GH-type_carb-bd"/>
</dbReference>
<dbReference type="Gene3D" id="2.70.98.10">
    <property type="match status" value="1"/>
</dbReference>
<keyword evidence="3" id="KW-1185">Reference proteome</keyword>
<dbReference type="CDD" id="cd01081">
    <property type="entry name" value="Aldose_epim"/>
    <property type="match status" value="1"/>
</dbReference>
<dbReference type="RefSeq" id="WP_089775346.1">
    <property type="nucleotide sequence ID" value="NZ_FNTX01000002.1"/>
</dbReference>
<name>A0A1H5NCJ6_9MICO</name>
<dbReference type="InterPro" id="IPR011013">
    <property type="entry name" value="Gal_mutarotase_sf_dom"/>
</dbReference>
<dbReference type="GO" id="GO:0030246">
    <property type="term" value="F:carbohydrate binding"/>
    <property type="evidence" value="ECO:0007669"/>
    <property type="project" value="InterPro"/>
</dbReference>
<dbReference type="STRING" id="648782.SAMN04488554_4200"/>
<dbReference type="Pfam" id="PF14486">
    <property type="entry name" value="DUF4432"/>
    <property type="match status" value="1"/>
</dbReference>
<feature type="region of interest" description="Disordered" evidence="1">
    <location>
        <begin position="205"/>
        <end position="227"/>
    </location>
</feature>
<reference evidence="3" key="1">
    <citation type="submission" date="2016-10" db="EMBL/GenBank/DDBJ databases">
        <authorList>
            <person name="Varghese N."/>
            <person name="Submissions S."/>
        </authorList>
    </citation>
    <scope>NUCLEOTIDE SEQUENCE [LARGE SCALE GENOMIC DNA]</scope>
    <source>
        <strain evidence="3">DSM 21368</strain>
    </source>
</reference>